<evidence type="ECO:0000313" key="4">
    <source>
        <dbReference type="Proteomes" id="UP000604475"/>
    </source>
</evidence>
<evidence type="ECO:0000313" key="3">
    <source>
        <dbReference type="EMBL" id="MBL7625673.1"/>
    </source>
</evidence>
<keyword evidence="4" id="KW-1185">Reference proteome</keyword>
<organism evidence="3 4">
    <name type="scientific">Frankia nepalensis</name>
    <dbReference type="NCBI Taxonomy" id="1836974"/>
    <lineage>
        <taxon>Bacteria</taxon>
        <taxon>Bacillati</taxon>
        <taxon>Actinomycetota</taxon>
        <taxon>Actinomycetes</taxon>
        <taxon>Frankiales</taxon>
        <taxon>Frankiaceae</taxon>
        <taxon>Frankia</taxon>
    </lineage>
</organism>
<dbReference type="Proteomes" id="UP000604475">
    <property type="component" value="Unassembled WGS sequence"/>
</dbReference>
<feature type="compositionally biased region" description="Low complexity" evidence="1">
    <location>
        <begin position="130"/>
        <end position="158"/>
    </location>
</feature>
<comment type="caution">
    <text evidence="3">The sequence shown here is derived from an EMBL/GenBank/DDBJ whole genome shotgun (WGS) entry which is preliminary data.</text>
</comment>
<feature type="compositionally biased region" description="Low complexity" evidence="1">
    <location>
        <begin position="36"/>
        <end position="52"/>
    </location>
</feature>
<evidence type="ECO:0008006" key="5">
    <source>
        <dbReference type="Google" id="ProtNLM"/>
    </source>
</evidence>
<name>A0A937RFZ1_9ACTN</name>
<feature type="transmembrane region" description="Helical" evidence="2">
    <location>
        <begin position="80"/>
        <end position="100"/>
    </location>
</feature>
<dbReference type="AlphaFoldDB" id="A0A937RFZ1"/>
<proteinExistence type="predicted"/>
<evidence type="ECO:0000256" key="2">
    <source>
        <dbReference type="SAM" id="Phobius"/>
    </source>
</evidence>
<reference evidence="3" key="1">
    <citation type="submission" date="2020-12" db="EMBL/GenBank/DDBJ databases">
        <title>Genomic characterization of non-nitrogen-fixing Frankia strains.</title>
        <authorList>
            <person name="Carlos-Shanley C."/>
            <person name="Guerra T."/>
            <person name="Hahn D."/>
        </authorList>
    </citation>
    <scope>NUCLEOTIDE SEQUENCE</scope>
    <source>
        <strain evidence="3">CN6</strain>
    </source>
</reference>
<feature type="region of interest" description="Disordered" evidence="1">
    <location>
        <begin position="1"/>
        <end position="68"/>
    </location>
</feature>
<keyword evidence="2" id="KW-0812">Transmembrane</keyword>
<protein>
    <recommendedName>
        <fullName evidence="5">BACON domain-containing protein</fullName>
    </recommendedName>
</protein>
<evidence type="ECO:0000256" key="1">
    <source>
        <dbReference type="SAM" id="MobiDB-lite"/>
    </source>
</evidence>
<sequence length="390" mass="38537">MEQRTVDDGRRRGGLNRRGNAAGARDVRPPTPPLSGPLTGPLTGPSTIPLTGIRAASPSGRHRSPWGTSGRILRPRWGRIAAGTLMAVAIVGGLVGFALLSAGGGNTDGDEDGSAPAAHQTDDTSQVTVAGPSATAGPPGTASASPAPGSGLGLLPTMLPVPPPPTAVASTATRIATPAGPRPTGPALVLARTGVDLGSVDSTDSVDLSNTGSAPLTVRVGALPSWLTAVPRASRLDPGYGTQLVITLDRVAAPVGRLDVPIEVTPASGGGGGTIRVTAVVTAGPRILSVTPPSLRAQDCATDGAPATGTLTVEVQDPVGMAGGTVAVTGPDGATATLALSLDSTIDDRSTWTAQLGPSPAGVLGYTVTVKDLNNRVATHEGSLTVATCS</sequence>
<feature type="compositionally biased region" description="Basic and acidic residues" evidence="1">
    <location>
        <begin position="1"/>
        <end position="11"/>
    </location>
</feature>
<gene>
    <name evidence="3" type="ORF">I7412_00445</name>
</gene>
<keyword evidence="2" id="KW-1133">Transmembrane helix</keyword>
<accession>A0A937RFZ1</accession>
<feature type="region of interest" description="Disordered" evidence="1">
    <location>
        <begin position="107"/>
        <end position="167"/>
    </location>
</feature>
<dbReference type="EMBL" id="JAEACQ010000020">
    <property type="protein sequence ID" value="MBL7625673.1"/>
    <property type="molecule type" value="Genomic_DNA"/>
</dbReference>
<dbReference type="RefSeq" id="WP_203007984.1">
    <property type="nucleotide sequence ID" value="NZ_JADWYU010000282.1"/>
</dbReference>
<keyword evidence="2" id="KW-0472">Membrane</keyword>